<dbReference type="GO" id="GO:0006313">
    <property type="term" value="P:DNA transposition"/>
    <property type="evidence" value="ECO:0007669"/>
    <property type="project" value="InterPro"/>
</dbReference>
<gene>
    <name evidence="2" type="ORF">MNBD_GAMMA16-652</name>
</gene>
<dbReference type="InterPro" id="IPR036515">
    <property type="entry name" value="Transposase_17_sf"/>
</dbReference>
<dbReference type="InterPro" id="IPR002686">
    <property type="entry name" value="Transposase_17"/>
</dbReference>
<dbReference type="Pfam" id="PF01797">
    <property type="entry name" value="Y1_Tnp"/>
    <property type="match status" value="1"/>
</dbReference>
<reference evidence="2" key="1">
    <citation type="submission" date="2018-06" db="EMBL/GenBank/DDBJ databases">
        <authorList>
            <person name="Zhirakovskaya E."/>
        </authorList>
    </citation>
    <scope>NUCLEOTIDE SEQUENCE</scope>
</reference>
<dbReference type="Gene3D" id="3.30.70.1290">
    <property type="entry name" value="Transposase IS200-like"/>
    <property type="match status" value="1"/>
</dbReference>
<dbReference type="GO" id="GO:0004803">
    <property type="term" value="F:transposase activity"/>
    <property type="evidence" value="ECO:0007669"/>
    <property type="project" value="InterPro"/>
</dbReference>
<feature type="domain" description="Transposase IS200-like" evidence="1">
    <location>
        <begin position="23"/>
        <end position="58"/>
    </location>
</feature>
<dbReference type="GO" id="GO:0003677">
    <property type="term" value="F:DNA binding"/>
    <property type="evidence" value="ECO:0007669"/>
    <property type="project" value="InterPro"/>
</dbReference>
<dbReference type="AlphaFoldDB" id="A0A3B0Z6Q6"/>
<dbReference type="EMBL" id="UOFO01000049">
    <property type="protein sequence ID" value="VAW84660.1"/>
    <property type="molecule type" value="Genomic_DNA"/>
</dbReference>
<name>A0A3B0Z6Q6_9ZZZZ</name>
<protein>
    <recommendedName>
        <fullName evidence="1">Transposase IS200-like domain-containing protein</fullName>
    </recommendedName>
</protein>
<evidence type="ECO:0000313" key="2">
    <source>
        <dbReference type="EMBL" id="VAW84660.1"/>
    </source>
</evidence>
<evidence type="ECO:0000259" key="1">
    <source>
        <dbReference type="Pfam" id="PF01797"/>
    </source>
</evidence>
<dbReference type="SUPFAM" id="SSF143422">
    <property type="entry name" value="Transposase IS200-like"/>
    <property type="match status" value="1"/>
</dbReference>
<sequence length="74" mass="8879">MDGEFCRYPLYSQGFLRFRYFYLGIRVWGGEFWTDGYFASTVEKHGNENMIGKYVKDQGQKYTKLHTNHQLKLL</sequence>
<organism evidence="2">
    <name type="scientific">hydrothermal vent metagenome</name>
    <dbReference type="NCBI Taxonomy" id="652676"/>
    <lineage>
        <taxon>unclassified sequences</taxon>
        <taxon>metagenomes</taxon>
        <taxon>ecological metagenomes</taxon>
    </lineage>
</organism>
<accession>A0A3B0Z6Q6</accession>
<proteinExistence type="predicted"/>